<dbReference type="Proteomes" id="UP000006455">
    <property type="component" value="Unassembled WGS sequence"/>
</dbReference>
<evidence type="ECO:0000313" key="2">
    <source>
        <dbReference type="EMBL" id="EJO89542.1"/>
    </source>
</evidence>
<reference evidence="2 3" key="1">
    <citation type="journal article" date="2011" name="J. Bacteriol.">
        <title>Genome sequence of the Mycobacterium colombiense type strain, CECT 3035.</title>
        <authorList>
            <person name="Gonzalez-Perez M."/>
            <person name="Murcia M.I."/>
            <person name="Landsman D."/>
            <person name="Jordan I.K."/>
            <person name="Marino-Ramirez L."/>
        </authorList>
    </citation>
    <scope>NUCLEOTIDE SEQUENCE [LARGE SCALE GENOMIC DNA]</scope>
    <source>
        <strain evidence="2 3">CECT 3035</strain>
    </source>
</reference>
<dbReference type="EMBL" id="AFVW02000002">
    <property type="protein sequence ID" value="EJO89542.1"/>
    <property type="molecule type" value="Genomic_DNA"/>
</dbReference>
<dbReference type="AlphaFoldDB" id="J4JVS4"/>
<evidence type="ECO:0000313" key="3">
    <source>
        <dbReference type="Proteomes" id="UP000006455"/>
    </source>
</evidence>
<organism evidence="2 3">
    <name type="scientific">Mycobacterium colombiense CECT 3035</name>
    <dbReference type="NCBI Taxonomy" id="1041522"/>
    <lineage>
        <taxon>Bacteria</taxon>
        <taxon>Bacillati</taxon>
        <taxon>Actinomycetota</taxon>
        <taxon>Actinomycetes</taxon>
        <taxon>Mycobacteriales</taxon>
        <taxon>Mycobacteriaceae</taxon>
        <taxon>Mycobacterium</taxon>
        <taxon>Mycobacterium avium complex (MAC)</taxon>
    </lineage>
</organism>
<sequence length="44" mass="5240">MDFQINTTAQRFYLRHGFIEADRTNGIRDEEHQPDIRLIGQQAH</sequence>
<gene>
    <name evidence="2" type="ORF">MCOL_V205115</name>
</gene>
<name>J4JVS4_9MYCO</name>
<evidence type="ECO:0000256" key="1">
    <source>
        <dbReference type="SAM" id="MobiDB-lite"/>
    </source>
</evidence>
<accession>J4JVS4</accession>
<proteinExistence type="predicted"/>
<feature type="compositionally biased region" description="Basic and acidic residues" evidence="1">
    <location>
        <begin position="25"/>
        <end position="35"/>
    </location>
</feature>
<comment type="caution">
    <text evidence="2">The sequence shown here is derived from an EMBL/GenBank/DDBJ whole genome shotgun (WGS) entry which is preliminary data.</text>
</comment>
<protein>
    <submittedName>
        <fullName evidence="2">Uncharacterized protein</fullName>
    </submittedName>
</protein>
<feature type="region of interest" description="Disordered" evidence="1">
    <location>
        <begin position="25"/>
        <end position="44"/>
    </location>
</feature>